<comment type="similarity">
    <text evidence="3">Belongs to the HARBI1 family.</text>
</comment>
<keyword evidence="5" id="KW-0479">Metal-binding</keyword>
<dbReference type="RefSeq" id="XP_050513803.1">
    <property type="nucleotide sequence ID" value="XM_050657846.1"/>
</dbReference>
<reference evidence="10" key="1">
    <citation type="submission" date="2025-05" db="UniProtKB">
        <authorList>
            <consortium name="EnsemblMetazoa"/>
        </authorList>
    </citation>
    <scope>IDENTIFICATION</scope>
</reference>
<evidence type="ECO:0000313" key="10">
    <source>
        <dbReference type="EnsemblMetazoa" id="XP_050513803.1"/>
    </source>
</evidence>
<evidence type="ECO:0000256" key="8">
    <source>
        <dbReference type="SAM" id="SignalP"/>
    </source>
</evidence>
<name>A0ABM5KUD9_DIAVI</name>
<dbReference type="Proteomes" id="UP001652700">
    <property type="component" value="Unplaced"/>
</dbReference>
<keyword evidence="7" id="KW-0539">Nucleus</keyword>
<evidence type="ECO:0000256" key="7">
    <source>
        <dbReference type="ARBA" id="ARBA00023242"/>
    </source>
</evidence>
<keyword evidence="6" id="KW-0378">Hydrolase</keyword>
<dbReference type="PANTHER" id="PTHR22930:SF269">
    <property type="entry name" value="NUCLEASE HARBI1-LIKE PROTEIN"/>
    <property type="match status" value="1"/>
</dbReference>
<evidence type="ECO:0000313" key="11">
    <source>
        <dbReference type="Proteomes" id="UP001652700"/>
    </source>
</evidence>
<evidence type="ECO:0000256" key="5">
    <source>
        <dbReference type="ARBA" id="ARBA00022723"/>
    </source>
</evidence>
<dbReference type="GeneID" id="126889505"/>
<dbReference type="PANTHER" id="PTHR22930">
    <property type="match status" value="1"/>
</dbReference>
<evidence type="ECO:0000256" key="6">
    <source>
        <dbReference type="ARBA" id="ARBA00022801"/>
    </source>
</evidence>
<comment type="cofactor">
    <cofactor evidence="1">
        <name>a divalent metal cation</name>
        <dbReference type="ChEBI" id="CHEBI:60240"/>
    </cofactor>
</comment>
<evidence type="ECO:0000259" key="9">
    <source>
        <dbReference type="Pfam" id="PF13359"/>
    </source>
</evidence>
<comment type="subcellular location">
    <subcellularLocation>
        <location evidence="2">Nucleus</location>
    </subcellularLocation>
</comment>
<evidence type="ECO:0000256" key="2">
    <source>
        <dbReference type="ARBA" id="ARBA00004123"/>
    </source>
</evidence>
<dbReference type="InterPro" id="IPR027806">
    <property type="entry name" value="HARBI1_dom"/>
</dbReference>
<accession>A0ABM5KUD9</accession>
<proteinExistence type="inferred from homology"/>
<evidence type="ECO:0000256" key="3">
    <source>
        <dbReference type="ARBA" id="ARBA00006958"/>
    </source>
</evidence>
<keyword evidence="8" id="KW-0732">Signal</keyword>
<keyword evidence="4" id="KW-0540">Nuclease</keyword>
<organism evidence="10 11">
    <name type="scientific">Diabrotica virgifera virgifera</name>
    <name type="common">western corn rootworm</name>
    <dbReference type="NCBI Taxonomy" id="50390"/>
    <lineage>
        <taxon>Eukaryota</taxon>
        <taxon>Metazoa</taxon>
        <taxon>Ecdysozoa</taxon>
        <taxon>Arthropoda</taxon>
        <taxon>Hexapoda</taxon>
        <taxon>Insecta</taxon>
        <taxon>Pterygota</taxon>
        <taxon>Neoptera</taxon>
        <taxon>Endopterygota</taxon>
        <taxon>Coleoptera</taxon>
        <taxon>Polyphaga</taxon>
        <taxon>Cucujiformia</taxon>
        <taxon>Chrysomeloidea</taxon>
        <taxon>Chrysomelidae</taxon>
        <taxon>Galerucinae</taxon>
        <taxon>Diabroticina</taxon>
        <taxon>Diabroticites</taxon>
        <taxon>Diabrotica</taxon>
    </lineage>
</organism>
<dbReference type="InterPro" id="IPR045249">
    <property type="entry name" value="HARBI1-like"/>
</dbReference>
<feature type="chain" id="PRO_5046297704" description="DDE Tnp4 domain-containing protein" evidence="8">
    <location>
        <begin position="31"/>
        <end position="438"/>
    </location>
</feature>
<feature type="signal peptide" evidence="8">
    <location>
        <begin position="1"/>
        <end position="30"/>
    </location>
</feature>
<feature type="domain" description="DDE Tnp4" evidence="9">
    <location>
        <begin position="193"/>
        <end position="357"/>
    </location>
</feature>
<protein>
    <recommendedName>
        <fullName evidence="9">DDE Tnp4 domain-containing protein</fullName>
    </recommendedName>
</protein>
<dbReference type="EnsemblMetazoa" id="XM_050657846.1">
    <property type="protein sequence ID" value="XP_050513803.1"/>
    <property type="gene ID" value="LOC126889505"/>
</dbReference>
<evidence type="ECO:0000256" key="1">
    <source>
        <dbReference type="ARBA" id="ARBA00001968"/>
    </source>
</evidence>
<dbReference type="Pfam" id="PF13359">
    <property type="entry name" value="DDE_Tnp_4"/>
    <property type="match status" value="1"/>
</dbReference>
<sequence length="438" mass="50257">MDLNRRIYVRKANQALLLCLLLSQIRKNKSKPNEPNNQTKPKRTMRPRRYWVREIYKQRKSQGAFNNLIREMKEHDIQKYFNYLRMHPCTFQKLFSLVGPALAKTYCVREPISPEERLAITLRYLASGDSMMSISYAFRVAHNTVSKIIKEACDAIWDCLNQDQLLTPSEEAWLNIAEGFGERWQLPHCVGAIDGKHVVMQAPSKSGSTFFNYKGSHSIVLLALCDASYRFTLVDIGAEGRHSDGGIFKNSNMGKLINTNNINFPQPSLLGQGDTPFNFYIVGDEAFPLTTSIMRPYPGHFLPRDKRIFNYRLSRGRRVIENAFGILASRWRIYRRTIIASESTVVAIVKATVCLHNFMMNNGEKLGHEHKYIVASTVDHENEAGELVHGDWRSEHGNNVLPIGRMGSNMYAKNAQTMRQNLLRYFLNEGAIQFQENK</sequence>
<evidence type="ECO:0000256" key="4">
    <source>
        <dbReference type="ARBA" id="ARBA00022722"/>
    </source>
</evidence>
<keyword evidence="11" id="KW-1185">Reference proteome</keyword>